<evidence type="ECO:0000313" key="7">
    <source>
        <dbReference type="Proteomes" id="UP000428330"/>
    </source>
</evidence>
<dbReference type="PANTHER" id="PTHR43712:SF2">
    <property type="entry name" value="O-METHYLTRANSFERASE CICE"/>
    <property type="match status" value="1"/>
</dbReference>
<dbReference type="InterPro" id="IPR036390">
    <property type="entry name" value="WH_DNA-bd_sf"/>
</dbReference>
<dbReference type="OrthoDB" id="7418600at2"/>
<dbReference type="InterPro" id="IPR036388">
    <property type="entry name" value="WH-like_DNA-bd_sf"/>
</dbReference>
<dbReference type="PROSITE" id="PS51683">
    <property type="entry name" value="SAM_OMT_II"/>
    <property type="match status" value="1"/>
</dbReference>
<dbReference type="PANTHER" id="PTHR43712">
    <property type="entry name" value="PUTATIVE (AFU_ORTHOLOGUE AFUA_4G14580)-RELATED"/>
    <property type="match status" value="1"/>
</dbReference>
<reference evidence="7" key="1">
    <citation type="submission" date="2018-12" db="EMBL/GenBank/DDBJ databases">
        <title>Complete genome sequence of Roseovarius sp. MME-070.</title>
        <authorList>
            <person name="Nam Y.-D."/>
            <person name="Kang J."/>
            <person name="Chung W.-H."/>
            <person name="Park Y.S."/>
        </authorList>
    </citation>
    <scope>NUCLEOTIDE SEQUENCE [LARGE SCALE GENOMIC DNA]</scope>
    <source>
        <strain evidence="7">MME-070</strain>
    </source>
</reference>
<sequence>MSAAHQSHRLTDAPLQWLSRLIARSSVQARVARWPLGGRLARRDGDEIFDILQGFVKSQTLLALIELDILERLLDAPATAEQLGLVADIPVNRMARLLAAGAAIGLLKRQRGERYRLARRGAAILGVPGLMQMIRHNAVLYRDMADPVRLLRGGQTTELSQFWPYVFGAGGEVDAETAARYSKLMADSQQLVAQDTLRMVDLRGVGTLLDVGGGSGAFLRAALRHCPDAHAILFDLPEVMPSAEKAFDVAGLSDRVTLIPGSFRSEALPLGADVITLVRVLYDHEDDTVKHLISKVYEALPRGGRLIISEPMSGGERPEPAGDVYFNFYTMAMGTGQVRSANEIGQLCADAGFVEIRMPRAPRPFVTSVVTCAKPV</sequence>
<dbReference type="SUPFAM" id="SSF46785">
    <property type="entry name" value="Winged helix' DNA-binding domain"/>
    <property type="match status" value="1"/>
</dbReference>
<dbReference type="KEGG" id="rom:EI983_05430"/>
<dbReference type="Pfam" id="PF00891">
    <property type="entry name" value="Methyltransf_2"/>
    <property type="match status" value="1"/>
</dbReference>
<proteinExistence type="predicted"/>
<evidence type="ECO:0000259" key="5">
    <source>
        <dbReference type="Pfam" id="PF08100"/>
    </source>
</evidence>
<keyword evidence="1 6" id="KW-0489">Methyltransferase</keyword>
<gene>
    <name evidence="6" type="ORF">EI983_05430</name>
</gene>
<dbReference type="PIRSF" id="PIRSF005739">
    <property type="entry name" value="O-mtase"/>
    <property type="match status" value="1"/>
</dbReference>
<dbReference type="GO" id="GO:0008171">
    <property type="term" value="F:O-methyltransferase activity"/>
    <property type="evidence" value="ECO:0007669"/>
    <property type="project" value="InterPro"/>
</dbReference>
<dbReference type="InterPro" id="IPR029063">
    <property type="entry name" value="SAM-dependent_MTases_sf"/>
</dbReference>
<keyword evidence="2 6" id="KW-0808">Transferase</keyword>
<feature type="domain" description="O-methyltransferase dimerisation" evidence="5">
    <location>
        <begin position="50"/>
        <end position="122"/>
    </location>
</feature>
<dbReference type="InterPro" id="IPR001077">
    <property type="entry name" value="COMT_C"/>
</dbReference>
<dbReference type="InterPro" id="IPR016461">
    <property type="entry name" value="COMT-like"/>
</dbReference>
<dbReference type="AlphaFoldDB" id="A0A6I6ILF8"/>
<protein>
    <submittedName>
        <fullName evidence="6">Methyltransferase domain-containing protein</fullName>
    </submittedName>
</protein>
<evidence type="ECO:0000259" key="4">
    <source>
        <dbReference type="Pfam" id="PF00891"/>
    </source>
</evidence>
<accession>A0A6I6ILF8</accession>
<dbReference type="Proteomes" id="UP000428330">
    <property type="component" value="Chromosome"/>
</dbReference>
<dbReference type="InterPro" id="IPR012967">
    <property type="entry name" value="COMT_dimerisation"/>
</dbReference>
<dbReference type="Gene3D" id="3.40.50.150">
    <property type="entry name" value="Vaccinia Virus protein VP39"/>
    <property type="match status" value="1"/>
</dbReference>
<dbReference type="EMBL" id="CP034348">
    <property type="protein sequence ID" value="QGX97749.1"/>
    <property type="molecule type" value="Genomic_DNA"/>
</dbReference>
<evidence type="ECO:0000256" key="2">
    <source>
        <dbReference type="ARBA" id="ARBA00022679"/>
    </source>
</evidence>
<name>A0A6I6ILF8_9RHOB</name>
<evidence type="ECO:0000256" key="1">
    <source>
        <dbReference type="ARBA" id="ARBA00022603"/>
    </source>
</evidence>
<keyword evidence="7" id="KW-1185">Reference proteome</keyword>
<feature type="domain" description="O-methyltransferase C-terminal" evidence="4">
    <location>
        <begin position="141"/>
        <end position="353"/>
    </location>
</feature>
<evidence type="ECO:0000313" key="6">
    <source>
        <dbReference type="EMBL" id="QGX97749.1"/>
    </source>
</evidence>
<dbReference type="GO" id="GO:0046983">
    <property type="term" value="F:protein dimerization activity"/>
    <property type="evidence" value="ECO:0007669"/>
    <property type="project" value="InterPro"/>
</dbReference>
<keyword evidence="3" id="KW-0949">S-adenosyl-L-methionine</keyword>
<organism evidence="6 7">
    <name type="scientific">Roseovarius faecimaris</name>
    <dbReference type="NCBI Taxonomy" id="2494550"/>
    <lineage>
        <taxon>Bacteria</taxon>
        <taxon>Pseudomonadati</taxon>
        <taxon>Pseudomonadota</taxon>
        <taxon>Alphaproteobacteria</taxon>
        <taxon>Rhodobacterales</taxon>
        <taxon>Roseobacteraceae</taxon>
        <taxon>Roseovarius</taxon>
    </lineage>
</organism>
<dbReference type="GO" id="GO:0032259">
    <property type="term" value="P:methylation"/>
    <property type="evidence" value="ECO:0007669"/>
    <property type="project" value="UniProtKB-KW"/>
</dbReference>
<dbReference type="SUPFAM" id="SSF53335">
    <property type="entry name" value="S-adenosyl-L-methionine-dependent methyltransferases"/>
    <property type="match status" value="1"/>
</dbReference>
<evidence type="ECO:0000256" key="3">
    <source>
        <dbReference type="ARBA" id="ARBA00022691"/>
    </source>
</evidence>
<dbReference type="CDD" id="cd02440">
    <property type="entry name" value="AdoMet_MTases"/>
    <property type="match status" value="1"/>
</dbReference>
<dbReference type="Pfam" id="PF08100">
    <property type="entry name" value="Dimerisation"/>
    <property type="match status" value="1"/>
</dbReference>
<dbReference type="Gene3D" id="1.10.10.10">
    <property type="entry name" value="Winged helix-like DNA-binding domain superfamily/Winged helix DNA-binding domain"/>
    <property type="match status" value="1"/>
</dbReference>